<protein>
    <submittedName>
        <fullName evidence="1">Uncharacterized protein</fullName>
    </submittedName>
</protein>
<dbReference type="Proteomes" id="UP000199197">
    <property type="component" value="Unassembled WGS sequence"/>
</dbReference>
<dbReference type="EMBL" id="CZVW01000036">
    <property type="protein sequence ID" value="CUT05265.1"/>
    <property type="molecule type" value="Genomic_DNA"/>
</dbReference>
<feature type="non-terminal residue" evidence="1">
    <location>
        <position position="1"/>
    </location>
</feature>
<sequence length="41" mass="4803">ERGVELVLKRRNATIRQADLKKFDEEGKKVKEIYNNALSKN</sequence>
<evidence type="ECO:0000313" key="1">
    <source>
        <dbReference type="EMBL" id="CUT05265.1"/>
    </source>
</evidence>
<organism evidence="1 2">
    <name type="scientific">Candidatus Chryseopegocella kryptomonas</name>
    <dbReference type="NCBI Taxonomy" id="1633643"/>
    <lineage>
        <taxon>Bacteria</taxon>
        <taxon>Pseudomonadati</taxon>
        <taxon>Candidatus Kryptoniota</taxon>
        <taxon>Candidatus Chryseopegocella</taxon>
    </lineage>
</organism>
<evidence type="ECO:0000313" key="2">
    <source>
        <dbReference type="Proteomes" id="UP000199197"/>
    </source>
</evidence>
<dbReference type="AlphaFoldDB" id="A0A0P1NYN6"/>
<accession>A0A0P1NYN6</accession>
<proteinExistence type="predicted"/>
<name>A0A0P1NYN6_9BACT</name>
<keyword evidence="2" id="KW-1185">Reference proteome</keyword>
<reference evidence="2" key="1">
    <citation type="submission" date="2015-11" db="EMBL/GenBank/DDBJ databases">
        <authorList>
            <person name="Varghese N."/>
        </authorList>
    </citation>
    <scope>NUCLEOTIDE SEQUENCE [LARGE SCALE GENOMIC DNA]</scope>
    <source>
        <strain evidence="2">JGI-23</strain>
    </source>
</reference>
<gene>
    <name evidence="1" type="ORF">JGI23_01922</name>
</gene>